<evidence type="ECO:0000256" key="1">
    <source>
        <dbReference type="SAM" id="MobiDB-lite"/>
    </source>
</evidence>
<dbReference type="Proteomes" id="UP001208771">
    <property type="component" value="Unassembled WGS sequence"/>
</dbReference>
<proteinExistence type="predicted"/>
<evidence type="ECO:0000313" key="3">
    <source>
        <dbReference type="EMBL" id="MCX8998429.1"/>
    </source>
</evidence>
<keyword evidence="2" id="KW-0732">Signal</keyword>
<dbReference type="EMBL" id="JANFPI010000004">
    <property type="protein sequence ID" value="MCX8998429.1"/>
    <property type="molecule type" value="Genomic_DNA"/>
</dbReference>
<keyword evidence="4" id="KW-1185">Reference proteome</keyword>
<organism evidence="3 4">
    <name type="scientific">Ectorhizobium quercum</name>
    <dbReference type="NCBI Taxonomy" id="2965071"/>
    <lineage>
        <taxon>Bacteria</taxon>
        <taxon>Pseudomonadati</taxon>
        <taxon>Pseudomonadota</taxon>
        <taxon>Alphaproteobacteria</taxon>
        <taxon>Hyphomicrobiales</taxon>
        <taxon>Rhizobiaceae</taxon>
        <taxon>Ectorhizobium</taxon>
    </lineage>
</organism>
<dbReference type="AlphaFoldDB" id="A0AAE3N2E0"/>
<protein>
    <recommendedName>
        <fullName evidence="5">DUF2059 domain-containing protein</fullName>
    </recommendedName>
</protein>
<dbReference type="RefSeq" id="WP_306412204.1">
    <property type="nucleotide sequence ID" value="NZ_JANFPI010000004.1"/>
</dbReference>
<feature type="chain" id="PRO_5042213275" description="DUF2059 domain-containing protein" evidence="2">
    <location>
        <begin position="23"/>
        <end position="259"/>
    </location>
</feature>
<evidence type="ECO:0000256" key="2">
    <source>
        <dbReference type="SAM" id="SignalP"/>
    </source>
</evidence>
<evidence type="ECO:0008006" key="5">
    <source>
        <dbReference type="Google" id="ProtNLM"/>
    </source>
</evidence>
<feature type="compositionally biased region" description="Gly residues" evidence="1">
    <location>
        <begin position="192"/>
        <end position="202"/>
    </location>
</feature>
<feature type="signal peptide" evidence="2">
    <location>
        <begin position="1"/>
        <end position="22"/>
    </location>
</feature>
<accession>A0AAE3N2E0</accession>
<feature type="region of interest" description="Disordered" evidence="1">
    <location>
        <begin position="191"/>
        <end position="242"/>
    </location>
</feature>
<gene>
    <name evidence="3" type="ORF">NOF55_15045</name>
</gene>
<reference evidence="3" key="1">
    <citation type="submission" date="2022-07" db="EMBL/GenBank/DDBJ databases">
        <title>Ectorhizobium quercum gen.nov., sp. nov.</title>
        <authorList>
            <person name="Ma T."/>
            <person name="Li Y."/>
        </authorList>
    </citation>
    <scope>NUCLEOTIDE SEQUENCE</scope>
    <source>
        <strain evidence="3">BDR2-2</strain>
    </source>
</reference>
<evidence type="ECO:0000313" key="4">
    <source>
        <dbReference type="Proteomes" id="UP001208771"/>
    </source>
</evidence>
<feature type="compositionally biased region" description="Low complexity" evidence="1">
    <location>
        <begin position="206"/>
        <end position="222"/>
    </location>
</feature>
<sequence>MLSKTSVLVALMMIGIAVPAGAQAPTPAAPAAAEAETAGNPQPVLALLQKTFDESPVDLPRTIAEQINLDPGALSQILAFAETSSAPGVGIALGSGLSSASDPVAFSEQVSALVLADDSKVAALVALARRANVAVLSEMIGEGLALAANTATAAENTALAALIQTQATSATAPLPLSLAFLDNTLATAAGAAGAGGDAGPQGGEISNTGNDGNSGNGSDSGTLVSQSAGVSAPTGRSTSSTLTRTVFVSSAADVSETVN</sequence>
<comment type="caution">
    <text evidence="3">The sequence shown here is derived from an EMBL/GenBank/DDBJ whole genome shotgun (WGS) entry which is preliminary data.</text>
</comment>
<name>A0AAE3N2E0_9HYPH</name>